<protein>
    <submittedName>
        <fullName evidence="4">Uncharacterized protein</fullName>
    </submittedName>
</protein>
<evidence type="ECO:0000256" key="2">
    <source>
        <dbReference type="SAM" id="Phobius"/>
    </source>
</evidence>
<evidence type="ECO:0000256" key="1">
    <source>
        <dbReference type="SAM" id="MobiDB-lite"/>
    </source>
</evidence>
<feature type="compositionally biased region" description="Polar residues" evidence="1">
    <location>
        <begin position="232"/>
        <end position="251"/>
    </location>
</feature>
<feature type="transmembrane region" description="Helical" evidence="2">
    <location>
        <begin position="266"/>
        <end position="289"/>
    </location>
</feature>
<gene>
    <name evidence="4" type="ORF">CVT26_010829</name>
</gene>
<feature type="compositionally biased region" description="Low complexity" evidence="1">
    <location>
        <begin position="98"/>
        <end position="107"/>
    </location>
</feature>
<feature type="region of interest" description="Disordered" evidence="1">
    <location>
        <begin position="53"/>
        <end position="114"/>
    </location>
</feature>
<feature type="compositionally biased region" description="Low complexity" evidence="1">
    <location>
        <begin position="68"/>
        <end position="78"/>
    </location>
</feature>
<dbReference type="STRING" id="231916.A0A409VY07"/>
<dbReference type="InParanoid" id="A0A409VY07"/>
<name>A0A409VY07_9AGAR</name>
<proteinExistence type="predicted"/>
<reference evidence="4 5" key="1">
    <citation type="journal article" date="2018" name="Evol. Lett.">
        <title>Horizontal gene cluster transfer increased hallucinogenic mushroom diversity.</title>
        <authorList>
            <person name="Reynolds H.T."/>
            <person name="Vijayakumar V."/>
            <person name="Gluck-Thaler E."/>
            <person name="Korotkin H.B."/>
            <person name="Matheny P.B."/>
            <person name="Slot J.C."/>
        </authorList>
    </citation>
    <scope>NUCLEOTIDE SEQUENCE [LARGE SCALE GENOMIC DNA]</scope>
    <source>
        <strain evidence="4 5">SRW20</strain>
    </source>
</reference>
<feature type="region of interest" description="Disordered" evidence="1">
    <location>
        <begin position="232"/>
        <end position="257"/>
    </location>
</feature>
<feature type="region of interest" description="Disordered" evidence="1">
    <location>
        <begin position="299"/>
        <end position="319"/>
    </location>
</feature>
<organism evidence="4 5">
    <name type="scientific">Gymnopilus dilepis</name>
    <dbReference type="NCBI Taxonomy" id="231916"/>
    <lineage>
        <taxon>Eukaryota</taxon>
        <taxon>Fungi</taxon>
        <taxon>Dikarya</taxon>
        <taxon>Basidiomycota</taxon>
        <taxon>Agaricomycotina</taxon>
        <taxon>Agaricomycetes</taxon>
        <taxon>Agaricomycetidae</taxon>
        <taxon>Agaricales</taxon>
        <taxon>Agaricineae</taxon>
        <taxon>Hymenogastraceae</taxon>
        <taxon>Gymnopilus</taxon>
    </lineage>
</organism>
<evidence type="ECO:0000313" key="4">
    <source>
        <dbReference type="EMBL" id="PPQ71135.1"/>
    </source>
</evidence>
<evidence type="ECO:0000256" key="3">
    <source>
        <dbReference type="SAM" id="SignalP"/>
    </source>
</evidence>
<dbReference type="AlphaFoldDB" id="A0A409VY07"/>
<feature type="signal peptide" evidence="3">
    <location>
        <begin position="1"/>
        <end position="26"/>
    </location>
</feature>
<sequence>MRLRTVVLRLTVIMTCWLRTYNAVLAADVTVQDTDPLIVYQPSGSWHTSASYHEAIHPPVGPDPDDLPPTSTSGSASSTKERPSPSPSSDTGSEKSSSKSSTPGASGKSKRRLMRRALVVRDDPDDEGFEDPDVTLSFNFTGYAISIYSTQPVGVVDASANNAPVNMNLTFSLDSEPIGTNIGSPLSTGFLQNKAIFSRSNLEDAAHQLVIHVGQNSSFIFDYLVYSTNASPNGTSSDATPSTSLAGQMPSQPVDPKAKKHDIATFAGAVGGSAGVLGLFALGLALSIIRRRHLAALRDRRDRESLHTEATDDSPHMAGPAPFVPRFFPDTVIPADPPTYTAATTHNSSTLLAQLSSSAYHQSSRSYADVPPSVPPPTDDDLVLIPPPPPFPVAVASPPLAVVPLPSISEASTPPSIPISDAVLAAVPSHSLDSVGTTTSNSALAPESVPLLQSVIIVAGDLPPLTPLGPLPPPHLPSRPSSRASIASSISYDIHGNPILSPGQEDVSYGRGS</sequence>
<evidence type="ECO:0000313" key="5">
    <source>
        <dbReference type="Proteomes" id="UP000284706"/>
    </source>
</evidence>
<keyword evidence="2" id="KW-0812">Transmembrane</keyword>
<comment type="caution">
    <text evidence="4">The sequence shown here is derived from an EMBL/GenBank/DDBJ whole genome shotgun (WGS) entry which is preliminary data.</text>
</comment>
<feature type="chain" id="PRO_5019422642" evidence="3">
    <location>
        <begin position="27"/>
        <end position="513"/>
    </location>
</feature>
<keyword evidence="3" id="KW-0732">Signal</keyword>
<keyword evidence="5" id="KW-1185">Reference proteome</keyword>
<keyword evidence="2" id="KW-1133">Transmembrane helix</keyword>
<accession>A0A409VY07</accession>
<dbReference type="Proteomes" id="UP000284706">
    <property type="component" value="Unassembled WGS sequence"/>
</dbReference>
<dbReference type="EMBL" id="NHYE01005514">
    <property type="protein sequence ID" value="PPQ71135.1"/>
    <property type="molecule type" value="Genomic_DNA"/>
</dbReference>
<keyword evidence="2" id="KW-0472">Membrane</keyword>
<dbReference type="OrthoDB" id="3265715at2759"/>
<feature type="compositionally biased region" description="Basic and acidic residues" evidence="1">
    <location>
        <begin position="299"/>
        <end position="315"/>
    </location>
</feature>